<comment type="caution">
    <text evidence="2">The sequence shown here is derived from an EMBL/GenBank/DDBJ whole genome shotgun (WGS) entry which is preliminary data.</text>
</comment>
<keyword evidence="2" id="KW-0695">RNA-directed DNA polymerase</keyword>
<dbReference type="InterPro" id="IPR043128">
    <property type="entry name" value="Rev_trsase/Diguanyl_cyclase"/>
</dbReference>
<dbReference type="PANTHER" id="PTHR34072">
    <property type="entry name" value="ENZYMATIC POLYPROTEIN-RELATED"/>
    <property type="match status" value="1"/>
</dbReference>
<dbReference type="Gene3D" id="3.30.420.10">
    <property type="entry name" value="Ribonuclease H-like superfamily/Ribonuclease H"/>
    <property type="match status" value="1"/>
</dbReference>
<dbReference type="GO" id="GO:0003964">
    <property type="term" value="F:RNA-directed DNA polymerase activity"/>
    <property type="evidence" value="ECO:0007669"/>
    <property type="project" value="UniProtKB-KW"/>
</dbReference>
<dbReference type="InterPro" id="IPR036397">
    <property type="entry name" value="RNaseH_sf"/>
</dbReference>
<protein>
    <submittedName>
        <fullName evidence="2">Reverse transcriptase domain-containing protein</fullName>
    </submittedName>
</protein>
<dbReference type="EMBL" id="BQNB010015294">
    <property type="protein sequence ID" value="GJT38319.1"/>
    <property type="molecule type" value="Genomic_DNA"/>
</dbReference>
<dbReference type="Gene3D" id="3.30.70.270">
    <property type="match status" value="2"/>
</dbReference>
<evidence type="ECO:0000256" key="1">
    <source>
        <dbReference type="SAM" id="MobiDB-lite"/>
    </source>
</evidence>
<keyword evidence="2" id="KW-0548">Nucleotidyltransferase</keyword>
<keyword evidence="2" id="KW-0808">Transferase</keyword>
<evidence type="ECO:0000313" key="2">
    <source>
        <dbReference type="EMBL" id="GJT38319.1"/>
    </source>
</evidence>
<name>A0ABQ5DND3_9ASTR</name>
<dbReference type="InterPro" id="IPR012337">
    <property type="entry name" value="RNaseH-like_sf"/>
</dbReference>
<dbReference type="PANTHER" id="PTHR34072:SF52">
    <property type="entry name" value="RIBONUCLEASE H"/>
    <property type="match status" value="1"/>
</dbReference>
<organism evidence="2 3">
    <name type="scientific">Tanacetum coccineum</name>
    <dbReference type="NCBI Taxonomy" id="301880"/>
    <lineage>
        <taxon>Eukaryota</taxon>
        <taxon>Viridiplantae</taxon>
        <taxon>Streptophyta</taxon>
        <taxon>Embryophyta</taxon>
        <taxon>Tracheophyta</taxon>
        <taxon>Spermatophyta</taxon>
        <taxon>Magnoliopsida</taxon>
        <taxon>eudicotyledons</taxon>
        <taxon>Gunneridae</taxon>
        <taxon>Pentapetalae</taxon>
        <taxon>asterids</taxon>
        <taxon>campanulids</taxon>
        <taxon>Asterales</taxon>
        <taxon>Asteraceae</taxon>
        <taxon>Asteroideae</taxon>
        <taxon>Anthemideae</taxon>
        <taxon>Anthemidinae</taxon>
        <taxon>Tanacetum</taxon>
    </lineage>
</organism>
<reference evidence="2" key="1">
    <citation type="journal article" date="2022" name="Int. J. Mol. Sci.">
        <title>Draft Genome of Tanacetum Coccineum: Genomic Comparison of Closely Related Tanacetum-Family Plants.</title>
        <authorList>
            <person name="Yamashiro T."/>
            <person name="Shiraishi A."/>
            <person name="Nakayama K."/>
            <person name="Satake H."/>
        </authorList>
    </citation>
    <scope>NUCLEOTIDE SEQUENCE</scope>
</reference>
<evidence type="ECO:0000313" key="3">
    <source>
        <dbReference type="Proteomes" id="UP001151760"/>
    </source>
</evidence>
<keyword evidence="3" id="KW-1185">Reference proteome</keyword>
<dbReference type="Proteomes" id="UP001151760">
    <property type="component" value="Unassembled WGS sequence"/>
</dbReference>
<gene>
    <name evidence="2" type="ORF">Tco_0938184</name>
</gene>
<accession>A0ABQ5DND3</accession>
<feature type="region of interest" description="Disordered" evidence="1">
    <location>
        <begin position="42"/>
        <end position="74"/>
    </location>
</feature>
<proteinExistence type="predicted"/>
<reference evidence="2" key="2">
    <citation type="submission" date="2022-01" db="EMBL/GenBank/DDBJ databases">
        <authorList>
            <person name="Yamashiro T."/>
            <person name="Shiraishi A."/>
            <person name="Satake H."/>
            <person name="Nakayama K."/>
        </authorList>
    </citation>
    <scope>NUCLEOTIDE SEQUENCE</scope>
</reference>
<sequence>MTRVWELNGYKGVTENEKGANGCTNCYNEHIAQPLANHLTRHAETQAQGPRENRPNQVAANNGGQGRGNQGNHARGRAFMLGAEEARQDPNIMTDDILIYSKTREEHVEHLRLVLGLLKKDKLYAKFSKYEFWLREVQFLRHVINGLAGYYCRFIENFSKIAKSLTILTQKCKLFRLGFQKCLDDIIEQMINMDLVHMDRIWVPLKGDVRTLIMDEAHKSKYYVHPGADKMYMIGEIDRLTKSAHFLPMREDYKMEMLARLYLNNSSKQGTRLDMSTTYHPQTDGQSERTIQTLEDMLRACVLDFRGS</sequence>
<dbReference type="SUPFAM" id="SSF56672">
    <property type="entry name" value="DNA/RNA polymerases"/>
    <property type="match status" value="1"/>
</dbReference>
<dbReference type="SUPFAM" id="SSF53098">
    <property type="entry name" value="Ribonuclease H-like"/>
    <property type="match status" value="1"/>
</dbReference>
<dbReference type="InterPro" id="IPR043502">
    <property type="entry name" value="DNA/RNA_pol_sf"/>
</dbReference>